<dbReference type="GO" id="GO:0016791">
    <property type="term" value="F:phosphatase activity"/>
    <property type="evidence" value="ECO:0007669"/>
    <property type="project" value="UniProtKB-ARBA"/>
</dbReference>
<protein>
    <submittedName>
        <fullName evidence="2">HAD hydrolase IA REG-2-like protein</fullName>
    </submittedName>
</protein>
<dbReference type="PRINTS" id="PR00413">
    <property type="entry name" value="HADHALOGNASE"/>
</dbReference>
<dbReference type="PANTHER" id="PTHR46191">
    <property type="match status" value="1"/>
</dbReference>
<dbReference type="SFLD" id="SFLDG01129">
    <property type="entry name" value="C1.5:_HAD__Beta-PGM__Phosphata"/>
    <property type="match status" value="1"/>
</dbReference>
<proteinExistence type="predicted"/>
<dbReference type="GO" id="GO:0005634">
    <property type="term" value="C:nucleus"/>
    <property type="evidence" value="ECO:0007669"/>
    <property type="project" value="TreeGrafter"/>
</dbReference>
<evidence type="ECO:0000256" key="1">
    <source>
        <dbReference type="SAM" id="SignalP"/>
    </source>
</evidence>
<dbReference type="InterPro" id="IPR051828">
    <property type="entry name" value="HAD-like_hydrolase_domain"/>
</dbReference>
<accession>A0A2H3K542</accession>
<dbReference type="AlphaFoldDB" id="A0A2H3K542"/>
<sequence length="247" mass="27346">MAIRLVIFDALQTLIAFRLPVYVQYAQTFEPHLGPLDPDAIKKSFKTALKQLQVEQPAYQSGAEGWWGEVIRRTAVGAGADHNAVGSSLPELTRRLLHRFSSREGYRAFDDALPTLQRLREAGIRTGVVSNADARMHTVLVDLGLASYLDEILLSDEERMEKPAREIFLRACARIGVRPNEALHVGDELQADYHGACGSGLSALLVRRPGPDGMDENKEPDEDLTGVQTVPGLAHVVEWVRQREAEV</sequence>
<dbReference type="Gene3D" id="3.40.50.1000">
    <property type="entry name" value="HAD superfamily/HAD-like"/>
    <property type="match status" value="1"/>
</dbReference>
<gene>
    <name evidence="2" type="ORF">WOLCODRAFT_144563</name>
</gene>
<dbReference type="Proteomes" id="UP000218811">
    <property type="component" value="Unassembled WGS sequence"/>
</dbReference>
<dbReference type="Pfam" id="PF00702">
    <property type="entry name" value="Hydrolase"/>
    <property type="match status" value="1"/>
</dbReference>
<dbReference type="Gene3D" id="1.10.150.720">
    <property type="entry name" value="Haloacid dehalogenase-like hydrolase"/>
    <property type="match status" value="1"/>
</dbReference>
<feature type="signal peptide" evidence="1">
    <location>
        <begin position="1"/>
        <end position="16"/>
    </location>
</feature>
<dbReference type="STRING" id="742152.A0A2H3K542"/>
<reference evidence="2 3" key="1">
    <citation type="journal article" date="2012" name="Science">
        <title>The Paleozoic origin of enzymatic lignin decomposition reconstructed from 31 fungal genomes.</title>
        <authorList>
            <person name="Floudas D."/>
            <person name="Binder M."/>
            <person name="Riley R."/>
            <person name="Barry K."/>
            <person name="Blanchette R.A."/>
            <person name="Henrissat B."/>
            <person name="Martinez A.T."/>
            <person name="Otillar R."/>
            <person name="Spatafora J.W."/>
            <person name="Yadav J.S."/>
            <person name="Aerts A."/>
            <person name="Benoit I."/>
            <person name="Boyd A."/>
            <person name="Carlson A."/>
            <person name="Copeland A."/>
            <person name="Coutinho P.M."/>
            <person name="de Vries R.P."/>
            <person name="Ferreira P."/>
            <person name="Findley K."/>
            <person name="Foster B."/>
            <person name="Gaskell J."/>
            <person name="Glotzer D."/>
            <person name="Gorecki P."/>
            <person name="Heitman J."/>
            <person name="Hesse C."/>
            <person name="Hori C."/>
            <person name="Igarashi K."/>
            <person name="Jurgens J.A."/>
            <person name="Kallen N."/>
            <person name="Kersten P."/>
            <person name="Kohler A."/>
            <person name="Kuees U."/>
            <person name="Kumar T.K.A."/>
            <person name="Kuo A."/>
            <person name="LaButti K."/>
            <person name="Larrondo L.F."/>
            <person name="Lindquist E."/>
            <person name="Ling A."/>
            <person name="Lombard V."/>
            <person name="Lucas S."/>
            <person name="Lundell T."/>
            <person name="Martin R."/>
            <person name="McLaughlin D.J."/>
            <person name="Morgenstern I."/>
            <person name="Morin E."/>
            <person name="Murat C."/>
            <person name="Nagy L.G."/>
            <person name="Nolan M."/>
            <person name="Ohm R.A."/>
            <person name="Patyshakuliyeva A."/>
            <person name="Rokas A."/>
            <person name="Ruiz-Duenas F.J."/>
            <person name="Sabat G."/>
            <person name="Salamov A."/>
            <person name="Samejima M."/>
            <person name="Schmutz J."/>
            <person name="Slot J.C."/>
            <person name="St John F."/>
            <person name="Stenlid J."/>
            <person name="Sun H."/>
            <person name="Sun S."/>
            <person name="Syed K."/>
            <person name="Tsang A."/>
            <person name="Wiebenga A."/>
            <person name="Young D."/>
            <person name="Pisabarro A."/>
            <person name="Eastwood D.C."/>
            <person name="Martin F."/>
            <person name="Cullen D."/>
            <person name="Grigoriev I.V."/>
            <person name="Hibbett D.S."/>
        </authorList>
    </citation>
    <scope>NUCLEOTIDE SEQUENCE [LARGE SCALE GENOMIC DNA]</scope>
    <source>
        <strain evidence="2 3">MD-104</strain>
    </source>
</reference>
<keyword evidence="2" id="KW-0378">Hydrolase</keyword>
<dbReference type="PANTHER" id="PTHR46191:SF2">
    <property type="entry name" value="HALOACID DEHALOGENASE-LIKE HYDROLASE DOMAIN-CONTAINING PROTEIN 3"/>
    <property type="match status" value="1"/>
</dbReference>
<dbReference type="InterPro" id="IPR006439">
    <property type="entry name" value="HAD-SF_hydro_IA"/>
</dbReference>
<keyword evidence="3" id="KW-1185">Reference proteome</keyword>
<name>A0A2H3K542_WOLCO</name>
<dbReference type="SUPFAM" id="SSF56784">
    <property type="entry name" value="HAD-like"/>
    <property type="match status" value="1"/>
</dbReference>
<feature type="chain" id="PRO_5013749524" evidence="1">
    <location>
        <begin position="17"/>
        <end position="247"/>
    </location>
</feature>
<dbReference type="NCBIfam" id="TIGR02252">
    <property type="entry name" value="DREG-2"/>
    <property type="match status" value="1"/>
</dbReference>
<dbReference type="InterPro" id="IPR011949">
    <property type="entry name" value="HAD-SF_hydro_IA_REG-2-like"/>
</dbReference>
<organism evidence="2 3">
    <name type="scientific">Wolfiporia cocos (strain MD-104)</name>
    <name type="common">Brown rot fungus</name>
    <dbReference type="NCBI Taxonomy" id="742152"/>
    <lineage>
        <taxon>Eukaryota</taxon>
        <taxon>Fungi</taxon>
        <taxon>Dikarya</taxon>
        <taxon>Basidiomycota</taxon>
        <taxon>Agaricomycotina</taxon>
        <taxon>Agaricomycetes</taxon>
        <taxon>Polyporales</taxon>
        <taxon>Phaeolaceae</taxon>
        <taxon>Wolfiporia</taxon>
    </lineage>
</organism>
<dbReference type="CDD" id="cd16415">
    <property type="entry name" value="HAD_dREG-2_like"/>
    <property type="match status" value="1"/>
</dbReference>
<keyword evidence="1" id="KW-0732">Signal</keyword>
<dbReference type="InterPro" id="IPR023214">
    <property type="entry name" value="HAD_sf"/>
</dbReference>
<dbReference type="SFLD" id="SFLDS00003">
    <property type="entry name" value="Haloacid_Dehalogenase"/>
    <property type="match status" value="1"/>
</dbReference>
<dbReference type="OrthoDB" id="444127at2759"/>
<dbReference type="OMA" id="WWRQLIA"/>
<dbReference type="EMBL" id="KB468146">
    <property type="protein sequence ID" value="PCH43537.1"/>
    <property type="molecule type" value="Genomic_DNA"/>
</dbReference>
<evidence type="ECO:0000313" key="2">
    <source>
        <dbReference type="EMBL" id="PCH43537.1"/>
    </source>
</evidence>
<dbReference type="InterPro" id="IPR044924">
    <property type="entry name" value="HAD-SF_hydro_IA_REG-2-like_cap"/>
</dbReference>
<dbReference type="NCBIfam" id="TIGR01549">
    <property type="entry name" value="HAD-SF-IA-v1"/>
    <property type="match status" value="1"/>
</dbReference>
<evidence type="ECO:0000313" key="3">
    <source>
        <dbReference type="Proteomes" id="UP000218811"/>
    </source>
</evidence>
<dbReference type="InterPro" id="IPR036412">
    <property type="entry name" value="HAD-like_sf"/>
</dbReference>